<evidence type="ECO:0000313" key="2">
    <source>
        <dbReference type="Proteomes" id="UP000178129"/>
    </source>
</evidence>
<evidence type="ECO:0000313" key="1">
    <source>
        <dbReference type="EMBL" id="CZS99535.1"/>
    </source>
</evidence>
<protein>
    <submittedName>
        <fullName evidence="1">Uncharacterized protein</fullName>
    </submittedName>
</protein>
<dbReference type="STRING" id="914237.A0A1E1KNF2"/>
<reference evidence="2" key="1">
    <citation type="submission" date="2016-03" db="EMBL/GenBank/DDBJ databases">
        <authorList>
            <person name="Ploux O."/>
        </authorList>
    </citation>
    <scope>NUCLEOTIDE SEQUENCE [LARGE SCALE GENOMIC DNA]</scope>
    <source>
        <strain evidence="2">UK7</strain>
    </source>
</reference>
<sequence>MFLSEELPEPLFLALSRQSQAFFVICVAIQAYYDDSESLASMEHFDNALQTFQSELRLRIETFDVSTFSAGLLLCNLCLIQGRAWTMFLERLYILYQLETNLSHLLPEADHDPGVHNVIEVIAIMDMESMVIGRVNPSMELWRRLRKVQEGWMSGKIGGVEMVSGMPRTLLDIIADVGLYDAQDVEARLWAWPGEVGLSVQCLLWDCWRYTAVLDARRIDRIRKKKQAILNTMQRQPEPGPTASFPSREVILCRLRAAIYALYNLLGLPGSTNLPVRHGLLYPLVIGSLEVPLLNANSDWKLAFKEIRAEFLEKDPVRVTRMVDELLDEAWKEGTDTFIIDEAARTRGVEIAVY</sequence>
<dbReference type="AlphaFoldDB" id="A0A1E1KNF2"/>
<dbReference type="EMBL" id="FJUW01000017">
    <property type="protein sequence ID" value="CZS99535.1"/>
    <property type="molecule type" value="Genomic_DNA"/>
</dbReference>
<dbReference type="InParanoid" id="A0A1E1KNF2"/>
<gene>
    <name evidence="1" type="ORF">RCO7_07881</name>
</gene>
<proteinExistence type="predicted"/>
<name>A0A1E1KNF2_9HELO</name>
<dbReference type="Proteomes" id="UP000178129">
    <property type="component" value="Unassembled WGS sequence"/>
</dbReference>
<organism evidence="1 2">
    <name type="scientific">Rhynchosporium graminicola</name>
    <dbReference type="NCBI Taxonomy" id="2792576"/>
    <lineage>
        <taxon>Eukaryota</taxon>
        <taxon>Fungi</taxon>
        <taxon>Dikarya</taxon>
        <taxon>Ascomycota</taxon>
        <taxon>Pezizomycotina</taxon>
        <taxon>Leotiomycetes</taxon>
        <taxon>Helotiales</taxon>
        <taxon>Ploettnerulaceae</taxon>
        <taxon>Rhynchosporium</taxon>
    </lineage>
</organism>
<keyword evidence="2" id="KW-1185">Reference proteome</keyword>
<accession>A0A1E1KNF2</accession>
<comment type="caution">
    <text evidence="1">The sequence shown here is derived from an EMBL/GenBank/DDBJ whole genome shotgun (WGS) entry which is preliminary data.</text>
</comment>